<evidence type="ECO:0000256" key="4">
    <source>
        <dbReference type="ARBA" id="ARBA00022525"/>
    </source>
</evidence>
<dbReference type="InterPro" id="IPR011050">
    <property type="entry name" value="Pectin_lyase_fold/virulence"/>
</dbReference>
<evidence type="ECO:0000256" key="7">
    <source>
        <dbReference type="ARBA" id="ARBA00023316"/>
    </source>
</evidence>
<sequence>MAKSFLMINSSMNNSSWLLLVLFFFIVASSLKGSEAAVYNVLSYGAKPDGRADSTLAFQRAWLSACGSAMPATVYVPRGNFMLRPVVFSGPCKARIVFQVAGTLIAPSNYWSLGNSGYWILFIKVTGVRVYGGTLNAQGSGYWACKSSGKSCPGGARSISFQWSSNVVISGITSVNSQMFHIVIDNCVNVLVRNVKIRAPAQSPNTDGIHIRSSTGVTIASSSIMTGDDCISIGPGSKNIWIQRIVCGPGHGISVGSLGEDANEDGVQNVTVTGAVFKGTQNGVRIKSWGRPSNGFARTISFRNILMKNVFNPIIIDQNYCPDNSNCPNQNSGVKISRVTYKNIRGTSATPVAMNFACSPTNPCWGIALQNIELTYLTTQATSYCKNAGGSSSGIVVPRSCF</sequence>
<evidence type="ECO:0000256" key="2">
    <source>
        <dbReference type="ARBA" id="ARBA00008834"/>
    </source>
</evidence>
<keyword evidence="5 9" id="KW-0378">Hydrolase</keyword>
<name>A0A8B8NZ05_9MYRT</name>
<dbReference type="GeneID" id="115739071"/>
<dbReference type="GO" id="GO:0071555">
    <property type="term" value="P:cell wall organization"/>
    <property type="evidence" value="ECO:0007669"/>
    <property type="project" value="UniProtKB-KW"/>
</dbReference>
<dbReference type="GO" id="GO:0004650">
    <property type="term" value="F:polygalacturonase activity"/>
    <property type="evidence" value="ECO:0007669"/>
    <property type="project" value="InterPro"/>
</dbReference>
<dbReference type="InterPro" id="IPR006626">
    <property type="entry name" value="PbH1"/>
</dbReference>
<dbReference type="FunFam" id="2.160.20.10:FF:000004">
    <property type="entry name" value="Pectin lyase-like superfamily protein"/>
    <property type="match status" value="1"/>
</dbReference>
<dbReference type="PROSITE" id="PS00502">
    <property type="entry name" value="POLYGALACTURONASE"/>
    <property type="match status" value="1"/>
</dbReference>
<keyword evidence="11" id="KW-1185">Reference proteome</keyword>
<feature type="chain" id="PRO_5034956267" evidence="10">
    <location>
        <begin position="37"/>
        <end position="402"/>
    </location>
</feature>
<dbReference type="OrthoDB" id="187139at2759"/>
<dbReference type="Proteomes" id="UP000827889">
    <property type="component" value="Chromosome 10"/>
</dbReference>
<proteinExistence type="inferred from homology"/>
<protein>
    <submittedName>
        <fullName evidence="12">Polygalacturonase</fullName>
    </submittedName>
</protein>
<dbReference type="InterPro" id="IPR000743">
    <property type="entry name" value="Glyco_hydro_28"/>
</dbReference>
<comment type="subcellular location">
    <subcellularLocation>
        <location evidence="1">Secreted</location>
        <location evidence="1">Cell wall</location>
    </subcellularLocation>
</comment>
<keyword evidence="4" id="KW-0964">Secreted</keyword>
<evidence type="ECO:0000256" key="1">
    <source>
        <dbReference type="ARBA" id="ARBA00004191"/>
    </source>
</evidence>
<evidence type="ECO:0000313" key="11">
    <source>
        <dbReference type="Proteomes" id="UP000827889"/>
    </source>
</evidence>
<dbReference type="AlphaFoldDB" id="A0A8B8NZ05"/>
<keyword evidence="10" id="KW-0732">Signal</keyword>
<evidence type="ECO:0000256" key="6">
    <source>
        <dbReference type="ARBA" id="ARBA00023295"/>
    </source>
</evidence>
<evidence type="ECO:0000256" key="9">
    <source>
        <dbReference type="RuleBase" id="RU361169"/>
    </source>
</evidence>
<dbReference type="KEGG" id="rarg:115739071"/>
<dbReference type="GO" id="GO:0005975">
    <property type="term" value="P:carbohydrate metabolic process"/>
    <property type="evidence" value="ECO:0007669"/>
    <property type="project" value="InterPro"/>
</dbReference>
<dbReference type="PANTHER" id="PTHR31375">
    <property type="match status" value="1"/>
</dbReference>
<accession>A0A8B8NZ05</accession>
<gene>
    <name evidence="12" type="primary">LOC115739071</name>
</gene>
<keyword evidence="7" id="KW-0961">Cell wall biogenesis/degradation</keyword>
<evidence type="ECO:0000256" key="5">
    <source>
        <dbReference type="ARBA" id="ARBA00022801"/>
    </source>
</evidence>
<feature type="signal peptide" evidence="10">
    <location>
        <begin position="1"/>
        <end position="36"/>
    </location>
</feature>
<dbReference type="SMART" id="SM00710">
    <property type="entry name" value="PbH1"/>
    <property type="match status" value="4"/>
</dbReference>
<dbReference type="SUPFAM" id="SSF51126">
    <property type="entry name" value="Pectin lyase-like"/>
    <property type="match status" value="1"/>
</dbReference>
<dbReference type="Pfam" id="PF00295">
    <property type="entry name" value="Glyco_hydro_28"/>
    <property type="match status" value="1"/>
</dbReference>
<reference evidence="12" key="1">
    <citation type="submission" date="2025-08" db="UniProtKB">
        <authorList>
            <consortium name="RefSeq"/>
        </authorList>
    </citation>
    <scope>IDENTIFICATION</scope>
    <source>
        <tissue evidence="12">Leaf</tissue>
    </source>
</reference>
<feature type="active site" evidence="8">
    <location>
        <position position="251"/>
    </location>
</feature>
<keyword evidence="3" id="KW-0134">Cell wall</keyword>
<comment type="similarity">
    <text evidence="2 9">Belongs to the glycosyl hydrolase 28 family.</text>
</comment>
<organism evidence="11 12">
    <name type="scientific">Rhodamnia argentea</name>
    <dbReference type="NCBI Taxonomy" id="178133"/>
    <lineage>
        <taxon>Eukaryota</taxon>
        <taxon>Viridiplantae</taxon>
        <taxon>Streptophyta</taxon>
        <taxon>Embryophyta</taxon>
        <taxon>Tracheophyta</taxon>
        <taxon>Spermatophyta</taxon>
        <taxon>Magnoliopsida</taxon>
        <taxon>eudicotyledons</taxon>
        <taxon>Gunneridae</taxon>
        <taxon>Pentapetalae</taxon>
        <taxon>rosids</taxon>
        <taxon>malvids</taxon>
        <taxon>Myrtales</taxon>
        <taxon>Myrtaceae</taxon>
        <taxon>Myrtoideae</taxon>
        <taxon>Myrteae</taxon>
        <taxon>Australasian group</taxon>
        <taxon>Rhodamnia</taxon>
    </lineage>
</organism>
<keyword evidence="6 9" id="KW-0326">Glycosidase</keyword>
<dbReference type="Gene3D" id="2.160.20.10">
    <property type="entry name" value="Single-stranded right-handed beta-helix, Pectin lyase-like"/>
    <property type="match status" value="1"/>
</dbReference>
<evidence type="ECO:0000256" key="8">
    <source>
        <dbReference type="PROSITE-ProRule" id="PRU10052"/>
    </source>
</evidence>
<dbReference type="InterPro" id="IPR012334">
    <property type="entry name" value="Pectin_lyas_fold"/>
</dbReference>
<evidence type="ECO:0000256" key="10">
    <source>
        <dbReference type="SAM" id="SignalP"/>
    </source>
</evidence>
<evidence type="ECO:0000256" key="3">
    <source>
        <dbReference type="ARBA" id="ARBA00022512"/>
    </source>
</evidence>
<evidence type="ECO:0000313" key="12">
    <source>
        <dbReference type="RefSeq" id="XP_030527795.1"/>
    </source>
</evidence>
<dbReference type="RefSeq" id="XP_030527795.1">
    <property type="nucleotide sequence ID" value="XM_030671935.2"/>
</dbReference>